<evidence type="ECO:0000256" key="8">
    <source>
        <dbReference type="ARBA" id="ARBA00022989"/>
    </source>
</evidence>
<feature type="transmembrane region" description="Helical" evidence="14">
    <location>
        <begin position="199"/>
        <end position="219"/>
    </location>
</feature>
<dbReference type="Gene3D" id="3.40.1050.10">
    <property type="entry name" value="Carbonic anhydrase"/>
    <property type="match status" value="1"/>
</dbReference>
<evidence type="ECO:0000256" key="2">
    <source>
        <dbReference type="ARBA" id="ARBA00004141"/>
    </source>
</evidence>
<feature type="transmembrane region" description="Helical" evidence="14">
    <location>
        <begin position="29"/>
        <end position="51"/>
    </location>
</feature>
<feature type="transmembrane region" description="Helical" evidence="14">
    <location>
        <begin position="98"/>
        <end position="116"/>
    </location>
</feature>
<dbReference type="Pfam" id="PF00916">
    <property type="entry name" value="Sulfate_transp"/>
    <property type="match status" value="1"/>
</dbReference>
<feature type="transmembrane region" description="Helical" evidence="14">
    <location>
        <begin position="128"/>
        <end position="149"/>
    </location>
</feature>
<feature type="transmembrane region" description="Helical" evidence="14">
    <location>
        <begin position="169"/>
        <end position="187"/>
    </location>
</feature>
<dbReference type="RefSeq" id="WP_109282519.1">
    <property type="nucleotide sequence ID" value="NZ_JBFAUK010000009.1"/>
</dbReference>
<name>A0ABV3JXN2_STRON</name>
<evidence type="ECO:0000313" key="17">
    <source>
        <dbReference type="Proteomes" id="UP001552594"/>
    </source>
</evidence>
<dbReference type="Pfam" id="PF00484">
    <property type="entry name" value="Pro_CA"/>
    <property type="match status" value="1"/>
</dbReference>
<dbReference type="EC" id="4.2.1.1" evidence="4"/>
<comment type="subcellular location">
    <subcellularLocation>
        <location evidence="2">Membrane</location>
        <topology evidence="2">Multi-pass membrane protein</topology>
    </subcellularLocation>
</comment>
<sequence length="654" mass="67348">MQAEATPPPSSANTVEPLPTARPGRRRDLPFAVAVSLSALVLSLAIALAVAAPPQTGLIAAMAGGLAAAALGTSPLYAGRPAIAGLVVVMAELVLHHGWRVACAIAALAGLLQLAVGVRRVGQAALGLGRSALSGMLAGVGLTIALGQLPAALGGAGPAAAHQEWGRPHPPALMIALVTAAALLLWPKLPGRWGNWARVIPAPIAAVAVGTAMSGWLELPRAPWLAQQLSSPPPLVDTPVWGALAAALALTLAASAQALLAARELASGEGPDVATAPEGGRVSLRLTLGWVAGVGLLAGFSGVIPLAALAAVVMVSGVRMGRLRRPGQGRQMGELALYALALTAVVLLGVLPGVLTALGLAVLCSLGQCIHTRFGVRRETAGRPTTEPSGPHIHRPWTPWRHHHFTRPGTPGDADTGRDGRQLVGGISAFQRNTAPLVRDELARLARDGQRPSELFLTCADSRLVTSMITSSGPGDLFTVRNVGNLMPPPGSDSSCDSVGAAVEYAVEVLKVGSITVCGHSGCGAMQALLDTGTLPGPGRPDQGTDPNDLTSLGRWLRHGQPSLARMQRIGRLGRGEVALAERAVADDVERLALVNVMQQLDHLMAYGCVARRVAEGSLRLQGMYFHVAEAQAYVLDRGSRTFAAVRPGVLDAV</sequence>
<comment type="cofactor">
    <cofactor evidence="1">
        <name>Zn(2+)</name>
        <dbReference type="ChEBI" id="CHEBI:29105"/>
    </cofactor>
</comment>
<keyword evidence="8 14" id="KW-1133">Transmembrane helix</keyword>
<evidence type="ECO:0000256" key="1">
    <source>
        <dbReference type="ARBA" id="ARBA00001947"/>
    </source>
</evidence>
<organism evidence="16 17">
    <name type="scientific">Streptomyces orinoci</name>
    <name type="common">Streptoverticillium orinoci</name>
    <dbReference type="NCBI Taxonomy" id="67339"/>
    <lineage>
        <taxon>Bacteria</taxon>
        <taxon>Bacillati</taxon>
        <taxon>Actinomycetota</taxon>
        <taxon>Actinomycetes</taxon>
        <taxon>Kitasatosporales</taxon>
        <taxon>Streptomycetaceae</taxon>
        <taxon>Streptomyces</taxon>
    </lineage>
</organism>
<comment type="function">
    <text evidence="11">Catalyzes the reversible hydration of carbon dioxide to form bicarbonate.</text>
</comment>
<keyword evidence="5 14" id="KW-0812">Transmembrane</keyword>
<comment type="similarity">
    <text evidence="3">Belongs to the beta-class carbonic anhydrase family.</text>
</comment>
<evidence type="ECO:0000256" key="11">
    <source>
        <dbReference type="ARBA" id="ARBA00024993"/>
    </source>
</evidence>
<keyword evidence="9 14" id="KW-0472">Membrane</keyword>
<evidence type="ECO:0000256" key="5">
    <source>
        <dbReference type="ARBA" id="ARBA00022692"/>
    </source>
</evidence>
<comment type="caution">
    <text evidence="16">The sequence shown here is derived from an EMBL/GenBank/DDBJ whole genome shotgun (WGS) entry which is preliminary data.</text>
</comment>
<evidence type="ECO:0000256" key="7">
    <source>
        <dbReference type="ARBA" id="ARBA00022833"/>
    </source>
</evidence>
<dbReference type="SUPFAM" id="SSF53056">
    <property type="entry name" value="beta-carbonic anhydrase, cab"/>
    <property type="match status" value="1"/>
</dbReference>
<feature type="region of interest" description="Disordered" evidence="13">
    <location>
        <begin position="380"/>
        <end position="402"/>
    </location>
</feature>
<keyword evidence="10" id="KW-0456">Lyase</keyword>
<evidence type="ECO:0000256" key="4">
    <source>
        <dbReference type="ARBA" id="ARBA00012925"/>
    </source>
</evidence>
<dbReference type="SMART" id="SM00947">
    <property type="entry name" value="Pro_CA"/>
    <property type="match status" value="1"/>
</dbReference>
<feature type="transmembrane region" description="Helical" evidence="14">
    <location>
        <begin position="335"/>
        <end position="363"/>
    </location>
</feature>
<evidence type="ECO:0000256" key="14">
    <source>
        <dbReference type="SAM" id="Phobius"/>
    </source>
</evidence>
<feature type="compositionally biased region" description="Basic residues" evidence="13">
    <location>
        <begin position="392"/>
        <end position="402"/>
    </location>
</feature>
<accession>A0ABV3JXN2</accession>
<dbReference type="PANTHER" id="PTHR11002:SF76">
    <property type="entry name" value="CARBONIC ANHYDRASE"/>
    <property type="match status" value="1"/>
</dbReference>
<protein>
    <recommendedName>
        <fullName evidence="4">carbonic anhydrase</fullName>
        <ecNumber evidence="4">4.2.1.1</ecNumber>
    </recommendedName>
</protein>
<evidence type="ECO:0000256" key="13">
    <source>
        <dbReference type="SAM" id="MobiDB-lite"/>
    </source>
</evidence>
<dbReference type="Proteomes" id="UP001552594">
    <property type="component" value="Unassembled WGS sequence"/>
</dbReference>
<evidence type="ECO:0000313" key="16">
    <source>
        <dbReference type="EMBL" id="MEV5507641.1"/>
    </source>
</evidence>
<keyword evidence="17" id="KW-1185">Reference proteome</keyword>
<feature type="domain" description="SLC26A/SulP transporter" evidence="15">
    <location>
        <begin position="27"/>
        <end position="271"/>
    </location>
</feature>
<evidence type="ECO:0000256" key="10">
    <source>
        <dbReference type="ARBA" id="ARBA00023239"/>
    </source>
</evidence>
<evidence type="ECO:0000259" key="15">
    <source>
        <dbReference type="Pfam" id="PF00916"/>
    </source>
</evidence>
<keyword evidence="6" id="KW-0479">Metal-binding</keyword>
<gene>
    <name evidence="16" type="ORF">AB0L16_14335</name>
</gene>
<evidence type="ECO:0000256" key="6">
    <source>
        <dbReference type="ARBA" id="ARBA00022723"/>
    </source>
</evidence>
<evidence type="ECO:0000256" key="9">
    <source>
        <dbReference type="ARBA" id="ARBA00023136"/>
    </source>
</evidence>
<feature type="region of interest" description="Disordered" evidence="13">
    <location>
        <begin position="1"/>
        <end position="23"/>
    </location>
</feature>
<feature type="compositionally biased region" description="Pro residues" evidence="13">
    <location>
        <begin position="1"/>
        <end position="10"/>
    </location>
</feature>
<reference evidence="16 17" key="1">
    <citation type="submission" date="2024-06" db="EMBL/GenBank/DDBJ databases">
        <title>The Natural Products Discovery Center: Release of the First 8490 Sequenced Strains for Exploring Actinobacteria Biosynthetic Diversity.</title>
        <authorList>
            <person name="Kalkreuter E."/>
            <person name="Kautsar S.A."/>
            <person name="Yang D."/>
            <person name="Bader C.D."/>
            <person name="Teijaro C.N."/>
            <person name="Fluegel L."/>
            <person name="Davis C.M."/>
            <person name="Simpson J.R."/>
            <person name="Lauterbach L."/>
            <person name="Steele A.D."/>
            <person name="Gui C."/>
            <person name="Meng S."/>
            <person name="Li G."/>
            <person name="Viehrig K."/>
            <person name="Ye F."/>
            <person name="Su P."/>
            <person name="Kiefer A.F."/>
            <person name="Nichols A."/>
            <person name="Cepeda A.J."/>
            <person name="Yan W."/>
            <person name="Fan B."/>
            <person name="Jiang Y."/>
            <person name="Adhikari A."/>
            <person name="Zheng C.-J."/>
            <person name="Schuster L."/>
            <person name="Cowan T.M."/>
            <person name="Smanski M.J."/>
            <person name="Chevrette M.G."/>
            <person name="De Carvalho L.P.S."/>
            <person name="Shen B."/>
        </authorList>
    </citation>
    <scope>NUCLEOTIDE SEQUENCE [LARGE SCALE GENOMIC DNA]</scope>
    <source>
        <strain evidence="16 17">NPDC052347</strain>
    </source>
</reference>
<dbReference type="InterPro" id="IPR036874">
    <property type="entry name" value="Carbonic_anhydrase_sf"/>
</dbReference>
<comment type="catalytic activity">
    <reaction evidence="12">
        <text>hydrogencarbonate + H(+) = CO2 + H2O</text>
        <dbReference type="Rhea" id="RHEA:10748"/>
        <dbReference type="ChEBI" id="CHEBI:15377"/>
        <dbReference type="ChEBI" id="CHEBI:15378"/>
        <dbReference type="ChEBI" id="CHEBI:16526"/>
        <dbReference type="ChEBI" id="CHEBI:17544"/>
        <dbReference type="EC" id="4.2.1.1"/>
    </reaction>
</comment>
<evidence type="ECO:0000256" key="3">
    <source>
        <dbReference type="ARBA" id="ARBA00006217"/>
    </source>
</evidence>
<dbReference type="InterPro" id="IPR011547">
    <property type="entry name" value="SLC26A/SulP_dom"/>
</dbReference>
<evidence type="ECO:0000256" key="12">
    <source>
        <dbReference type="ARBA" id="ARBA00048348"/>
    </source>
</evidence>
<dbReference type="PANTHER" id="PTHR11002">
    <property type="entry name" value="CARBONIC ANHYDRASE"/>
    <property type="match status" value="1"/>
</dbReference>
<dbReference type="InterPro" id="IPR001765">
    <property type="entry name" value="Carbonic_anhydrase"/>
</dbReference>
<proteinExistence type="inferred from homology"/>
<feature type="transmembrane region" description="Helical" evidence="14">
    <location>
        <begin position="58"/>
        <end position="78"/>
    </location>
</feature>
<dbReference type="EMBL" id="JBFAUK010000009">
    <property type="protein sequence ID" value="MEV5507641.1"/>
    <property type="molecule type" value="Genomic_DNA"/>
</dbReference>
<keyword evidence="7" id="KW-0862">Zinc</keyword>